<feature type="non-terminal residue" evidence="2">
    <location>
        <position position="305"/>
    </location>
</feature>
<dbReference type="NCBIfam" id="TIGR00787">
    <property type="entry name" value="dctP"/>
    <property type="match status" value="1"/>
</dbReference>
<proteinExistence type="predicted"/>
<dbReference type="InterPro" id="IPR018389">
    <property type="entry name" value="DctP_fam"/>
</dbReference>
<sequence>MAVALAAVALTGHAKDFRSADVHPNDYPTVVAVGQMGKSLAEQTKGRLGVKVFANSSMGSEKDTVEQVKIGALDMVRINSAALHAISPAMMIPSLPFLFRSTAHMRETLDGPIGDQLLASLEKEGFVGLAFYDSGSRSFYTTKKPIKTVADMKGQKIRVQQSEMWVAIMQAVGANATPMPYAEVYTGLKTGLIDGAENNWPSYESSRHYEAAKYYSLSEHSMAPEVLLFSKKIWDGLSKEDQALIRKAAKDSVPAMRKLWDEREAKARQVVQASGVQIITDVDKKGFTAAMKPVYDRFVTDPALK</sequence>
<dbReference type="PANTHER" id="PTHR33376">
    <property type="match status" value="1"/>
</dbReference>
<organism evidence="2 3">
    <name type="scientific">Noviherbaspirillum album</name>
    <dbReference type="NCBI Taxonomy" id="3080276"/>
    <lineage>
        <taxon>Bacteria</taxon>
        <taxon>Pseudomonadati</taxon>
        <taxon>Pseudomonadota</taxon>
        <taxon>Betaproteobacteria</taxon>
        <taxon>Burkholderiales</taxon>
        <taxon>Oxalobacteraceae</taxon>
        <taxon>Noviherbaspirillum</taxon>
    </lineage>
</organism>
<dbReference type="Gene3D" id="3.40.190.170">
    <property type="entry name" value="Bacterial extracellular solute-binding protein, family 7"/>
    <property type="match status" value="1"/>
</dbReference>
<dbReference type="InterPro" id="IPR038404">
    <property type="entry name" value="TRAP_DctP_sf"/>
</dbReference>
<keyword evidence="3" id="KW-1185">Reference proteome</keyword>
<keyword evidence="1" id="KW-0732">Signal</keyword>
<dbReference type="CDD" id="cd13671">
    <property type="entry name" value="PBP2_TRAP_SBP_like_3"/>
    <property type="match status" value="1"/>
</dbReference>
<dbReference type="InterPro" id="IPR004682">
    <property type="entry name" value="TRAP_DctP"/>
</dbReference>
<dbReference type="NCBIfam" id="NF037995">
    <property type="entry name" value="TRAP_S1"/>
    <property type="match status" value="1"/>
</dbReference>
<dbReference type="Proteomes" id="UP001352263">
    <property type="component" value="Unassembled WGS sequence"/>
</dbReference>
<dbReference type="SUPFAM" id="SSF53850">
    <property type="entry name" value="Periplasmic binding protein-like II"/>
    <property type="match status" value="1"/>
</dbReference>
<evidence type="ECO:0000313" key="2">
    <source>
        <dbReference type="EMBL" id="MEC4723917.1"/>
    </source>
</evidence>
<evidence type="ECO:0000313" key="3">
    <source>
        <dbReference type="Proteomes" id="UP001352263"/>
    </source>
</evidence>
<gene>
    <name evidence="2" type="ORF">RY831_32985</name>
</gene>
<reference evidence="2 3" key="1">
    <citation type="submission" date="2023-10" db="EMBL/GenBank/DDBJ databases">
        <title>Noviherbaspirillum sp. CPCC 100848 genome assembly.</title>
        <authorList>
            <person name="Li X.Y."/>
            <person name="Fang X.M."/>
        </authorList>
    </citation>
    <scope>NUCLEOTIDE SEQUENCE [LARGE SCALE GENOMIC DNA]</scope>
    <source>
        <strain evidence="2 3">CPCC 100848</strain>
    </source>
</reference>
<accession>A0ABU6JJR2</accession>
<comment type="caution">
    <text evidence="2">The sequence shown here is derived from an EMBL/GenBank/DDBJ whole genome shotgun (WGS) entry which is preliminary data.</text>
</comment>
<protein>
    <submittedName>
        <fullName evidence="2">TRAP transporter substrate-binding protein</fullName>
    </submittedName>
</protein>
<dbReference type="PIRSF" id="PIRSF006470">
    <property type="entry name" value="DctB"/>
    <property type="match status" value="1"/>
</dbReference>
<name>A0ABU6JJR2_9BURK</name>
<dbReference type="Pfam" id="PF03480">
    <property type="entry name" value="DctP"/>
    <property type="match status" value="1"/>
</dbReference>
<dbReference type="EMBL" id="JAWIIV010000127">
    <property type="protein sequence ID" value="MEC4723917.1"/>
    <property type="molecule type" value="Genomic_DNA"/>
</dbReference>
<dbReference type="PANTHER" id="PTHR33376:SF2">
    <property type="entry name" value="DICARBOXYLATE-BINDING PERIPLASMIC PROTEIN"/>
    <property type="match status" value="1"/>
</dbReference>
<evidence type="ECO:0000256" key="1">
    <source>
        <dbReference type="ARBA" id="ARBA00022729"/>
    </source>
</evidence>